<dbReference type="GO" id="GO:0005886">
    <property type="term" value="C:plasma membrane"/>
    <property type="evidence" value="ECO:0007669"/>
    <property type="project" value="UniProtKB-ARBA"/>
</dbReference>
<evidence type="ECO:0000256" key="9">
    <source>
        <dbReference type="ARBA" id="ARBA00023157"/>
    </source>
</evidence>
<evidence type="ECO:0000256" key="5">
    <source>
        <dbReference type="ARBA" id="ARBA00022729"/>
    </source>
</evidence>
<evidence type="ECO:0000256" key="11">
    <source>
        <dbReference type="ARBA" id="ARBA00023180"/>
    </source>
</evidence>
<keyword evidence="7 13" id="KW-1133">Transmembrane helix</keyword>
<dbReference type="Proteomes" id="UP000234681">
    <property type="component" value="Chromosome 5"/>
</dbReference>
<feature type="domain" description="TNFR-Cys" evidence="15">
    <location>
        <begin position="130"/>
        <end position="172"/>
    </location>
</feature>
<evidence type="ECO:0000256" key="13">
    <source>
        <dbReference type="SAM" id="Phobius"/>
    </source>
</evidence>
<evidence type="ECO:0000313" key="17">
    <source>
        <dbReference type="Proteomes" id="UP000234681"/>
    </source>
</evidence>
<dbReference type="RefSeq" id="XP_006239648.1">
    <property type="nucleotide sequence ID" value="XM_006239586.5"/>
</dbReference>
<dbReference type="PROSITE" id="PS00652">
    <property type="entry name" value="TNFR_NGFR_1"/>
    <property type="match status" value="1"/>
</dbReference>
<evidence type="ECO:0000256" key="2">
    <source>
        <dbReference type="ARBA" id="ARBA00022553"/>
    </source>
</evidence>
<dbReference type="PANTHER" id="PTHR46838">
    <property type="entry name" value="TUMOR NECROSIS FACTOR RECEPTOR SUPERFAMILY MEMBER 14"/>
    <property type="match status" value="1"/>
</dbReference>
<dbReference type="InterPro" id="IPR022332">
    <property type="entry name" value="TNFR_14"/>
</dbReference>
<dbReference type="PROSITE" id="PS50050">
    <property type="entry name" value="TNFR_NGFR_2"/>
    <property type="match status" value="2"/>
</dbReference>
<dbReference type="RGD" id="1310115">
    <property type="gene designation" value="Tnfrsf14"/>
</dbReference>
<evidence type="ECO:0000256" key="6">
    <source>
        <dbReference type="ARBA" id="ARBA00022737"/>
    </source>
</evidence>
<evidence type="ECO:0000256" key="14">
    <source>
        <dbReference type="SAM" id="SignalP"/>
    </source>
</evidence>
<accession>A6IUM8</accession>
<dbReference type="EMBL" id="CH473968">
    <property type="protein sequence ID" value="EDL81279.1"/>
    <property type="molecule type" value="Genomic_DNA"/>
</dbReference>
<dbReference type="AlphaFoldDB" id="A6IUM8"/>
<keyword evidence="6" id="KW-0677">Repeat</keyword>
<evidence type="ECO:0000256" key="8">
    <source>
        <dbReference type="ARBA" id="ARBA00023136"/>
    </source>
</evidence>
<feature type="transmembrane region" description="Helical" evidence="13">
    <location>
        <begin position="218"/>
        <end position="239"/>
    </location>
</feature>
<feature type="repeat" description="TNFR-Cys" evidence="12">
    <location>
        <begin position="130"/>
        <end position="172"/>
    </location>
</feature>
<dbReference type="InterPro" id="IPR034031">
    <property type="entry name" value="TNFRSF14/UL144_N"/>
</dbReference>
<dbReference type="AGR" id="RGD:1310115"/>
<keyword evidence="2" id="KW-0597">Phosphoprotein</keyword>
<dbReference type="InterPro" id="IPR001368">
    <property type="entry name" value="TNFR/NGFR_Cys_rich_reg"/>
</dbReference>
<evidence type="ECO:0000256" key="3">
    <source>
        <dbReference type="ARBA" id="ARBA00022581"/>
    </source>
</evidence>
<keyword evidence="9 12" id="KW-1015">Disulfide bond</keyword>
<keyword evidence="3" id="KW-0945">Host-virus interaction</keyword>
<keyword evidence="5 14" id="KW-0732">Signal</keyword>
<dbReference type="SMART" id="SM00208">
    <property type="entry name" value="TNFR"/>
    <property type="match status" value="4"/>
</dbReference>
<evidence type="ECO:0000313" key="16">
    <source>
        <dbReference type="EMBL" id="EDL81279.1"/>
    </source>
</evidence>
<dbReference type="Pfam" id="PF00020">
    <property type="entry name" value="TNFR_c6"/>
    <property type="match status" value="3"/>
</dbReference>
<dbReference type="CDD" id="cd10582">
    <property type="entry name" value="TNFRSF14"/>
    <property type="match status" value="1"/>
</dbReference>
<keyword evidence="11" id="KW-0325">Glycoprotein</keyword>
<comment type="caution">
    <text evidence="12">Lacks conserved residue(s) required for the propagation of feature annotation.</text>
</comment>
<comment type="subcellular location">
    <subcellularLocation>
        <location evidence="1">Membrane</location>
        <topology evidence="1">Single-pass type I membrane protein</topology>
    </subcellularLocation>
</comment>
<keyword evidence="4 13" id="KW-0812">Transmembrane</keyword>
<evidence type="ECO:0000256" key="12">
    <source>
        <dbReference type="PROSITE-ProRule" id="PRU00206"/>
    </source>
</evidence>
<keyword evidence="10 16" id="KW-0675">Receptor</keyword>
<proteinExistence type="predicted"/>
<evidence type="ECO:0000259" key="15">
    <source>
        <dbReference type="PROSITE" id="PS50050"/>
    </source>
</evidence>
<dbReference type="FunFam" id="2.10.50.10:FF:000007">
    <property type="entry name" value="TNF receptor superfamily member 14"/>
    <property type="match status" value="1"/>
</dbReference>
<evidence type="ECO:0000256" key="1">
    <source>
        <dbReference type="ARBA" id="ARBA00004479"/>
    </source>
</evidence>
<dbReference type="CTD" id="8764"/>
<reference evidence="17" key="1">
    <citation type="submission" date="2005-09" db="EMBL/GenBank/DDBJ databases">
        <authorList>
            <person name="Mural R.J."/>
            <person name="Li P.W."/>
            <person name="Adams M.D."/>
            <person name="Amanatides P.G."/>
            <person name="Baden-Tillson H."/>
            <person name="Barnstead M."/>
            <person name="Chin S.H."/>
            <person name="Dew I."/>
            <person name="Evans C.A."/>
            <person name="Ferriera S."/>
            <person name="Flanigan M."/>
            <person name="Fosler C."/>
            <person name="Glodek A."/>
            <person name="Gu Z."/>
            <person name="Holt R.A."/>
            <person name="Jennings D."/>
            <person name="Kraft C.L."/>
            <person name="Lu F."/>
            <person name="Nguyen T."/>
            <person name="Nusskern D.R."/>
            <person name="Pfannkoch C.M."/>
            <person name="Sitter C."/>
            <person name="Sutton G.G."/>
            <person name="Venter J.C."/>
            <person name="Wang Z."/>
            <person name="Woodage T."/>
            <person name="Zheng X.H."/>
            <person name="Zhong F."/>
        </authorList>
    </citation>
    <scope>NUCLEOTIDE SEQUENCE [LARGE SCALE GENOMIC DNA]</scope>
    <source>
        <strain>BN</strain>
        <strain evidence="17">Sprague-Dawley</strain>
    </source>
</reference>
<dbReference type="PRINTS" id="PR01965">
    <property type="entry name" value="TNFACTORR14"/>
</dbReference>
<name>A6IUM8_RAT</name>
<gene>
    <name evidence="16 18" type="primary">Tnfrsf14</name>
    <name evidence="16" type="ORF">rCG_30600</name>
</gene>
<evidence type="ECO:0000256" key="7">
    <source>
        <dbReference type="ARBA" id="ARBA00022989"/>
    </source>
</evidence>
<dbReference type="PANTHER" id="PTHR46838:SF1">
    <property type="entry name" value="TUMOR NECROSIS FACTOR RECEPTOR SUPERFAMILY MEMBER 14"/>
    <property type="match status" value="1"/>
</dbReference>
<feature type="repeat" description="TNFR-Cys" evidence="12">
    <location>
        <begin position="87"/>
        <end position="129"/>
    </location>
</feature>
<protein>
    <submittedName>
        <fullName evidence="16">Tumor necrosis factor receptor superfamily, member 14 (Herpesvirus entry mediator)</fullName>
    </submittedName>
</protein>
<feature type="signal peptide" evidence="14">
    <location>
        <begin position="1"/>
        <end position="48"/>
    </location>
</feature>
<feature type="domain" description="TNFR-Cys" evidence="15">
    <location>
        <begin position="87"/>
        <end position="129"/>
    </location>
</feature>
<evidence type="ECO:0000313" key="18">
    <source>
        <dbReference type="RGD" id="1310115"/>
    </source>
</evidence>
<feature type="disulfide bond" evidence="12">
    <location>
        <begin position="88"/>
        <end position="103"/>
    </location>
</feature>
<dbReference type="SUPFAM" id="SSF57586">
    <property type="entry name" value="TNF receptor-like"/>
    <property type="match status" value="3"/>
</dbReference>
<dbReference type="FunFam" id="2.10.50.10:FF:000065">
    <property type="entry name" value="TNF receptor superfamily member 14"/>
    <property type="match status" value="1"/>
</dbReference>
<evidence type="ECO:0000256" key="4">
    <source>
        <dbReference type="ARBA" id="ARBA00022692"/>
    </source>
</evidence>
<keyword evidence="8 13" id="KW-0472">Membrane</keyword>
<dbReference type="GeneID" id="366518"/>
<feature type="disulfide bond" evidence="12">
    <location>
        <begin position="154"/>
        <end position="172"/>
    </location>
</feature>
<feature type="chain" id="PRO_5039949478" evidence="14">
    <location>
        <begin position="49"/>
        <end position="290"/>
    </location>
</feature>
<organism evidence="16 17">
    <name type="scientific">Rattus norvegicus</name>
    <name type="common">Rat</name>
    <dbReference type="NCBI Taxonomy" id="10116"/>
    <lineage>
        <taxon>Eukaryota</taxon>
        <taxon>Metazoa</taxon>
        <taxon>Chordata</taxon>
        <taxon>Craniata</taxon>
        <taxon>Vertebrata</taxon>
        <taxon>Euteleostomi</taxon>
        <taxon>Mammalia</taxon>
        <taxon>Eutheria</taxon>
        <taxon>Euarchontoglires</taxon>
        <taxon>Glires</taxon>
        <taxon>Rodentia</taxon>
        <taxon>Myomorpha</taxon>
        <taxon>Muroidea</taxon>
        <taxon>Muridae</taxon>
        <taxon>Murinae</taxon>
        <taxon>Rattus</taxon>
    </lineage>
</organism>
<dbReference type="Gene3D" id="2.10.50.10">
    <property type="entry name" value="Tumor Necrosis Factor Receptor, subunit A, domain 2"/>
    <property type="match status" value="3"/>
</dbReference>
<dbReference type="OrthoDB" id="10031141at2759"/>
<sequence length="290" mass="31634">MGLLACSVLIKKMEPLPGWESSPWSRADNTFRLVPCVFLLNLLQCISAQPLCRQEEFSVGDECCPMCNPGYHVKQVCSEHTGTVCAPCPPQTYTAHANGLSKCLPCGVCDPDMGLLTWQECSSWKDTVCRCISGYFCENQDGGACSTCLPHAACPPGQRVQKRGTYSHDTVCADCLTGTFSLGGTQEECLPWTKCSTFQREVKHGTSSTDTTCSFQTFYIVVVIVGVAIVGAGVVVFLLRKQRQRHTSIVASELEAFQQEQQEDAIRFPVIEVGPSVTEEEAAFNCMNSG</sequence>
<dbReference type="FunFam" id="2.10.50.10:FF:000009">
    <property type="entry name" value="Tumor necrosis factor receptor superfamily member 14"/>
    <property type="match status" value="1"/>
</dbReference>
<evidence type="ECO:0000256" key="10">
    <source>
        <dbReference type="ARBA" id="ARBA00023170"/>
    </source>
</evidence>